<dbReference type="GO" id="GO:0003677">
    <property type="term" value="F:DNA binding"/>
    <property type="evidence" value="ECO:0007669"/>
    <property type="project" value="UniProtKB-KW"/>
</dbReference>
<dbReference type="InterPro" id="IPR007630">
    <property type="entry name" value="RNA_pol_sigma70_r4"/>
</dbReference>
<dbReference type="InterPro" id="IPR000943">
    <property type="entry name" value="RNA_pol_sigma70"/>
</dbReference>
<evidence type="ECO:0000313" key="11">
    <source>
        <dbReference type="Proteomes" id="UP000010367"/>
    </source>
</evidence>
<evidence type="ECO:0000259" key="9">
    <source>
        <dbReference type="Pfam" id="PF04545"/>
    </source>
</evidence>
<evidence type="ECO:0000259" key="8">
    <source>
        <dbReference type="Pfam" id="PF04542"/>
    </source>
</evidence>
<evidence type="ECO:0000313" key="10">
    <source>
        <dbReference type="EMBL" id="AFY82879.1"/>
    </source>
</evidence>
<dbReference type="HOGENOM" id="CLU_441337_0_0_3"/>
<dbReference type="eggNOG" id="COG0568">
    <property type="taxonomic scope" value="Bacteria"/>
</dbReference>
<feature type="domain" description="RNA polymerase sigma-70 region 2" evidence="8">
    <location>
        <begin position="263"/>
        <end position="327"/>
    </location>
</feature>
<feature type="domain" description="RNA polymerase sigma-70 region 1.2" evidence="6">
    <location>
        <begin position="184"/>
        <end position="214"/>
    </location>
</feature>
<evidence type="ECO:0000256" key="3">
    <source>
        <dbReference type="ARBA" id="ARBA00023082"/>
    </source>
</evidence>
<dbReference type="InterPro" id="IPR036388">
    <property type="entry name" value="WH-like_DNA-bd_sf"/>
</dbReference>
<dbReference type="Gene3D" id="1.10.10.10">
    <property type="entry name" value="Winged helix-like DNA-binding domain superfamily/Winged helix DNA-binding domain"/>
    <property type="match status" value="2"/>
</dbReference>
<dbReference type="GO" id="GO:0006352">
    <property type="term" value="P:DNA-templated transcription initiation"/>
    <property type="evidence" value="ECO:0007669"/>
    <property type="project" value="InterPro"/>
</dbReference>
<dbReference type="EMBL" id="CP003607">
    <property type="protein sequence ID" value="AFY82879.1"/>
    <property type="molecule type" value="Genomic_DNA"/>
</dbReference>
<keyword evidence="5" id="KW-0804">Transcription</keyword>
<evidence type="ECO:0000259" key="6">
    <source>
        <dbReference type="Pfam" id="PF00140"/>
    </source>
</evidence>
<evidence type="ECO:0000256" key="4">
    <source>
        <dbReference type="ARBA" id="ARBA00023125"/>
    </source>
</evidence>
<dbReference type="Pfam" id="PF04545">
    <property type="entry name" value="Sigma70_r4"/>
    <property type="match status" value="1"/>
</dbReference>
<evidence type="ECO:0000256" key="1">
    <source>
        <dbReference type="ARBA" id="ARBA00007788"/>
    </source>
</evidence>
<dbReference type="PANTHER" id="PTHR30603:SF60">
    <property type="entry name" value="RNA POLYMERASE SIGMA FACTOR RPOD"/>
    <property type="match status" value="1"/>
</dbReference>
<dbReference type="PATRIC" id="fig|56110.3.peg.3950"/>
<dbReference type="Pfam" id="PF04542">
    <property type="entry name" value="Sigma70_r2"/>
    <property type="match status" value="1"/>
</dbReference>
<keyword evidence="2" id="KW-0805">Transcription regulation</keyword>
<keyword evidence="11" id="KW-1185">Reference proteome</keyword>
<evidence type="ECO:0000259" key="7">
    <source>
        <dbReference type="Pfam" id="PF04539"/>
    </source>
</evidence>
<dbReference type="Gene3D" id="1.20.120.1810">
    <property type="match status" value="1"/>
</dbReference>
<feature type="domain" description="RNA polymerase sigma-70 region 3" evidence="7">
    <location>
        <begin position="341"/>
        <end position="411"/>
    </location>
</feature>
<gene>
    <name evidence="10" type="ORF">Oscil6304_3304</name>
</gene>
<dbReference type="SUPFAM" id="SSF88659">
    <property type="entry name" value="Sigma3 and sigma4 domains of RNA polymerase sigma factors"/>
    <property type="match status" value="2"/>
</dbReference>
<dbReference type="PRINTS" id="PR00046">
    <property type="entry name" value="SIGMA70FCT"/>
</dbReference>
<dbReference type="InterPro" id="IPR007627">
    <property type="entry name" value="RNA_pol_sigma70_r2"/>
</dbReference>
<reference evidence="10 11" key="1">
    <citation type="submission" date="2012-06" db="EMBL/GenBank/DDBJ databases">
        <title>Finished chromosome of genome of Oscillatoria acuminata PCC 6304.</title>
        <authorList>
            <consortium name="US DOE Joint Genome Institute"/>
            <person name="Gugger M."/>
            <person name="Coursin T."/>
            <person name="Rippka R."/>
            <person name="Tandeau De Marsac N."/>
            <person name="Huntemann M."/>
            <person name="Wei C.-L."/>
            <person name="Han J."/>
            <person name="Detter J.C."/>
            <person name="Han C."/>
            <person name="Tapia R."/>
            <person name="Davenport K."/>
            <person name="Daligault H."/>
            <person name="Erkkila T."/>
            <person name="Gu W."/>
            <person name="Munk A.C.C."/>
            <person name="Teshima H."/>
            <person name="Xu Y."/>
            <person name="Chain P."/>
            <person name="Chen A."/>
            <person name="Krypides N."/>
            <person name="Mavromatis K."/>
            <person name="Markowitz V."/>
            <person name="Szeto E."/>
            <person name="Ivanova N."/>
            <person name="Mikhailova N."/>
            <person name="Ovchinnikova G."/>
            <person name="Pagani I."/>
            <person name="Pati A."/>
            <person name="Goodwin L."/>
            <person name="Peters L."/>
            <person name="Pitluck S."/>
            <person name="Woyke T."/>
            <person name="Kerfeld C."/>
        </authorList>
    </citation>
    <scope>NUCLEOTIDE SEQUENCE [LARGE SCALE GENOMIC DNA]</scope>
    <source>
        <strain evidence="10 11">PCC 6304</strain>
    </source>
</reference>
<dbReference type="GO" id="GO:0016987">
    <property type="term" value="F:sigma factor activity"/>
    <property type="evidence" value="ECO:0007669"/>
    <property type="project" value="UniProtKB-KW"/>
</dbReference>
<dbReference type="Proteomes" id="UP000010367">
    <property type="component" value="Chromosome"/>
</dbReference>
<name>K9TLJ7_9CYAN</name>
<keyword evidence="4" id="KW-0238">DNA-binding</keyword>
<accession>K9TLJ7</accession>
<dbReference type="AlphaFoldDB" id="K9TLJ7"/>
<dbReference type="Pfam" id="PF00140">
    <property type="entry name" value="Sigma70_r1_2"/>
    <property type="match status" value="1"/>
</dbReference>
<dbReference type="PANTHER" id="PTHR30603">
    <property type="entry name" value="RNA POLYMERASE SIGMA FACTOR RPO"/>
    <property type="match status" value="1"/>
</dbReference>
<dbReference type="InterPro" id="IPR009042">
    <property type="entry name" value="RNA_pol_sigma70_r1_2"/>
</dbReference>
<comment type="similarity">
    <text evidence="1">Belongs to the sigma-70 factor family.</text>
</comment>
<dbReference type="InterPro" id="IPR013325">
    <property type="entry name" value="RNA_pol_sigma_r2"/>
</dbReference>
<dbReference type="RefSeq" id="WP_015149509.1">
    <property type="nucleotide sequence ID" value="NC_019693.1"/>
</dbReference>
<dbReference type="InterPro" id="IPR013324">
    <property type="entry name" value="RNA_pol_sigma_r3/r4-like"/>
</dbReference>
<dbReference type="NCBIfam" id="TIGR02937">
    <property type="entry name" value="sigma70-ECF"/>
    <property type="match status" value="1"/>
</dbReference>
<proteinExistence type="inferred from homology"/>
<dbReference type="KEGG" id="oac:Oscil6304_3304"/>
<evidence type="ECO:0000256" key="2">
    <source>
        <dbReference type="ARBA" id="ARBA00023015"/>
    </source>
</evidence>
<dbReference type="STRING" id="56110.Oscil6304_3304"/>
<organism evidence="10 11">
    <name type="scientific">Oscillatoria acuminata PCC 6304</name>
    <dbReference type="NCBI Taxonomy" id="56110"/>
    <lineage>
        <taxon>Bacteria</taxon>
        <taxon>Bacillati</taxon>
        <taxon>Cyanobacteriota</taxon>
        <taxon>Cyanophyceae</taxon>
        <taxon>Oscillatoriophycideae</taxon>
        <taxon>Oscillatoriales</taxon>
        <taxon>Oscillatoriaceae</taxon>
        <taxon>Oscillatoria</taxon>
    </lineage>
</organism>
<protein>
    <submittedName>
        <fullName evidence="10">RNA polymerase sigma factor, sigma-70 family</fullName>
    </submittedName>
</protein>
<evidence type="ECO:0000256" key="5">
    <source>
        <dbReference type="ARBA" id="ARBA00023163"/>
    </source>
</evidence>
<dbReference type="Pfam" id="PF04539">
    <property type="entry name" value="Sigma70_r3"/>
    <property type="match status" value="1"/>
</dbReference>
<dbReference type="InterPro" id="IPR050239">
    <property type="entry name" value="Sigma-70_RNA_pol_init_factors"/>
</dbReference>
<feature type="domain" description="RNA polymerase sigma-70 region 4" evidence="9">
    <location>
        <begin position="428"/>
        <end position="478"/>
    </location>
</feature>
<sequence>MVYRHIHIEDLEHIKDALSVAVLFESLGYDADCDPLEVSDLQLSPSNTEAIKTAYLIANQEKGTLQVFLLELEPKSWSSNAGVIVRLTAIAKNLCQRDTDILIVATVNYQQLVLISPFQTLDQQLNLKLSIAKMFINVKNPSFYDLNQLEKIAAHSLKPSQLYQVQHQTLKQVREEKRQPISTDLVQCYLREIGRIPLLKREDEISLAQQVQRWIQLEQGKQSLNSKLHREPTRSEWANATGLSLSQLEDAISKGRKAQKSLVYSNLRLVVSIAKIYQHRGLELLDLIQHGNEGLIKATEKFDPIKGYKFSTYATHWIRQHITRGLCNESRIIRLPVHIQESLSKVKKTTRHLTLKLEHIPSLEKIAVELEMSVEQVKFLRRINKLSQPSSLDALLTDDLTLADLLPSKDNLAQCLEQQWMREEIDKALSTLKPREQEVLTLRFGLDGQGERTLEKIGDYYGLTRERIRQVQDKALRKFKVAYNPRQHVKDRETQQTTSEINKVILPLPQLFKDATRLNPDTSSDSLNSPTLQFFCNPSVSVLIQFQELNAHRRLYANDDSSLKQHLFTLITNKYYAKPTYIIKNIIHLVWGIEATQTDLYSIAQNQLKQWGLLPTSLT</sequence>
<dbReference type="SUPFAM" id="SSF88946">
    <property type="entry name" value="Sigma2 domain of RNA polymerase sigma factors"/>
    <property type="match status" value="1"/>
</dbReference>
<dbReference type="InParanoid" id="K9TLJ7"/>
<dbReference type="OrthoDB" id="1185556at2"/>
<dbReference type="InterPro" id="IPR007624">
    <property type="entry name" value="RNA_pol_sigma70_r3"/>
</dbReference>
<dbReference type="InterPro" id="IPR014284">
    <property type="entry name" value="RNA_pol_sigma-70_dom"/>
</dbReference>
<dbReference type="CDD" id="cd06171">
    <property type="entry name" value="Sigma70_r4"/>
    <property type="match status" value="1"/>
</dbReference>
<keyword evidence="3" id="KW-0731">Sigma factor</keyword>